<dbReference type="SUPFAM" id="SSF68906">
    <property type="entry name" value="SAP domain"/>
    <property type="match status" value="1"/>
</dbReference>
<feature type="region of interest" description="Disordered" evidence="1">
    <location>
        <begin position="556"/>
        <end position="575"/>
    </location>
</feature>
<organism evidence="2 3">
    <name type="scientific">Aureococcus anophagefferens</name>
    <name type="common">Harmful bloom alga</name>
    <dbReference type="NCBI Taxonomy" id="44056"/>
    <lineage>
        <taxon>Eukaryota</taxon>
        <taxon>Sar</taxon>
        <taxon>Stramenopiles</taxon>
        <taxon>Ochrophyta</taxon>
        <taxon>Pelagophyceae</taxon>
        <taxon>Pelagomonadales</taxon>
        <taxon>Pelagomonadaceae</taxon>
        <taxon>Aureococcus</taxon>
    </lineage>
</organism>
<name>A0ABR1FT53_AURAN</name>
<comment type="caution">
    <text evidence="2">The sequence shown here is derived from an EMBL/GenBank/DDBJ whole genome shotgun (WGS) entry which is preliminary data.</text>
</comment>
<dbReference type="InterPro" id="IPR036361">
    <property type="entry name" value="SAP_dom_sf"/>
</dbReference>
<feature type="compositionally biased region" description="Pro residues" evidence="1">
    <location>
        <begin position="1"/>
        <end position="10"/>
    </location>
</feature>
<dbReference type="EMBL" id="JBBJCI010000231">
    <property type="protein sequence ID" value="KAK7237795.1"/>
    <property type="molecule type" value="Genomic_DNA"/>
</dbReference>
<sequence length="773" mass="84390">MAAAAPPPRGPWSGLERERAESVKNFVEQTKTSKKRTSIAFHKSDDPLDAVLAKVKNAEASGELDREGVLRVMQQLLGRRLKSLQEIGRVVTHTFRGEELGLKISLARYGAGREYVEVDEIFEESEVADMVRKGDELIAINKRLILEPTQETFPLLIKSIASAGRPISFTFIKGERHEESVIDSLVASAEGYWARAKACREEIESHREKGTDSVEVVRGLVDQARVAAETCKSNAERAAARCEDDDSHAIFVAREETAVLADKAAKELKACEALAATEGRGFAARAEDGAMLTRESLAAADAVGALVVLQPHKGLKPRSPGSQRKFALKDRYLLLLPTETHYDEKFAAMSTKQLKHMLQASGVSTAGCFEREDFLNLALDKAETKVLRSPDDDGDGKADGVTDLLALESVSCDAGGNLVLKGKLDSVALGPPEGVAVDLAALAKHLNDRIAFYAELEARAADPDGYEAAKLLHDVDADCEGFSVAARRPLFADYALGESRGVSRAWSAGVVKRKGTSEPLGVVVEVPVRGTTPSVKVAFQGEAELWVGPVSELELEEGRGAAPPPPSASPKKAARRASYGHVDWAAPGAQADAHKLRDFERSIARFFSPEEWLAELDPVLVKSGGELEREAAFEAERTRRLSDAHPLARPHVGVAYSGLMGDLKVNDLPEIDDALYLKHEHEYKPSEEEPFDDKYPQHCWSCDPLPNENNEDYEFYLCGTTVSLEMSPSLQPPPPPIETVEREGIVDGITYRNESLFNPEFPYTRGFIEAVTT</sequence>
<gene>
    <name evidence="2" type="ORF">SO694_00022040</name>
</gene>
<evidence type="ECO:0000313" key="3">
    <source>
        <dbReference type="Proteomes" id="UP001363151"/>
    </source>
</evidence>
<evidence type="ECO:0000256" key="1">
    <source>
        <dbReference type="SAM" id="MobiDB-lite"/>
    </source>
</evidence>
<proteinExistence type="predicted"/>
<keyword evidence="3" id="KW-1185">Reference proteome</keyword>
<protein>
    <recommendedName>
        <fullName evidence="4">PDZ domain-containing protein</fullName>
    </recommendedName>
</protein>
<accession>A0ABR1FT53</accession>
<evidence type="ECO:0008006" key="4">
    <source>
        <dbReference type="Google" id="ProtNLM"/>
    </source>
</evidence>
<dbReference type="Proteomes" id="UP001363151">
    <property type="component" value="Unassembled WGS sequence"/>
</dbReference>
<reference evidence="2 3" key="1">
    <citation type="submission" date="2024-03" db="EMBL/GenBank/DDBJ databases">
        <title>Aureococcus anophagefferens CCMP1851 and Kratosvirus quantuckense: Draft genome of a second virus-susceptible host strain in the model system.</title>
        <authorList>
            <person name="Chase E."/>
            <person name="Truchon A.R."/>
            <person name="Schepens W."/>
            <person name="Wilhelm S.W."/>
        </authorList>
    </citation>
    <scope>NUCLEOTIDE SEQUENCE [LARGE SCALE GENOMIC DNA]</scope>
    <source>
        <strain evidence="2 3">CCMP1851</strain>
    </source>
</reference>
<feature type="region of interest" description="Disordered" evidence="1">
    <location>
        <begin position="1"/>
        <end position="29"/>
    </location>
</feature>
<evidence type="ECO:0000313" key="2">
    <source>
        <dbReference type="EMBL" id="KAK7237795.1"/>
    </source>
</evidence>